<keyword evidence="2" id="KW-0472">Membrane</keyword>
<evidence type="ECO:0008006" key="5">
    <source>
        <dbReference type="Google" id="ProtNLM"/>
    </source>
</evidence>
<sequence>MKKYILVEILGTHQGRFSSPGYPSGTYPNKERCTWIVKSATELPCGDLLHGRFVRIDLVTDELNAKSGFLAHFYSVSPDGVTPSSFDPDADKHLKSIPPPTDEPKKGGNSTVMIAVICSLLGVVLIGLILLLMYFKKNKRARENQTRTTQLQLASPVSGASSQRNHAQPPLGSPPPYSSVVANAPPPYSSSATVHSVPRYT</sequence>
<keyword evidence="2" id="KW-0812">Transmembrane</keyword>
<feature type="region of interest" description="Disordered" evidence="1">
    <location>
        <begin position="143"/>
        <end position="201"/>
    </location>
</feature>
<keyword evidence="4" id="KW-1185">Reference proteome</keyword>
<gene>
    <name evidence="3" type="ORF">OS493_019427</name>
</gene>
<accession>A0A9X0A1C8</accession>
<dbReference type="SUPFAM" id="SSF49854">
    <property type="entry name" value="Spermadhesin, CUB domain"/>
    <property type="match status" value="1"/>
</dbReference>
<comment type="caution">
    <text evidence="3">The sequence shown here is derived from an EMBL/GenBank/DDBJ whole genome shotgun (WGS) entry which is preliminary data.</text>
</comment>
<protein>
    <recommendedName>
        <fullName evidence="5">CUB domain-containing protein</fullName>
    </recommendedName>
</protein>
<feature type="transmembrane region" description="Helical" evidence="2">
    <location>
        <begin position="112"/>
        <end position="135"/>
    </location>
</feature>
<dbReference type="OrthoDB" id="9971251at2759"/>
<name>A0A9X0A1C8_9CNID</name>
<keyword evidence="2" id="KW-1133">Transmembrane helix</keyword>
<organism evidence="3 4">
    <name type="scientific">Desmophyllum pertusum</name>
    <dbReference type="NCBI Taxonomy" id="174260"/>
    <lineage>
        <taxon>Eukaryota</taxon>
        <taxon>Metazoa</taxon>
        <taxon>Cnidaria</taxon>
        <taxon>Anthozoa</taxon>
        <taxon>Hexacorallia</taxon>
        <taxon>Scleractinia</taxon>
        <taxon>Caryophylliina</taxon>
        <taxon>Caryophylliidae</taxon>
        <taxon>Desmophyllum</taxon>
    </lineage>
</organism>
<dbReference type="InterPro" id="IPR035914">
    <property type="entry name" value="Sperma_CUB_dom_sf"/>
</dbReference>
<evidence type="ECO:0000256" key="1">
    <source>
        <dbReference type="SAM" id="MobiDB-lite"/>
    </source>
</evidence>
<reference evidence="3" key="1">
    <citation type="submission" date="2023-01" db="EMBL/GenBank/DDBJ databases">
        <title>Genome assembly of the deep-sea coral Lophelia pertusa.</title>
        <authorList>
            <person name="Herrera S."/>
            <person name="Cordes E."/>
        </authorList>
    </citation>
    <scope>NUCLEOTIDE SEQUENCE</scope>
    <source>
        <strain evidence="3">USNM1676648</strain>
        <tissue evidence="3">Polyp</tissue>
    </source>
</reference>
<dbReference type="Proteomes" id="UP001163046">
    <property type="component" value="Unassembled WGS sequence"/>
</dbReference>
<proteinExistence type="predicted"/>
<feature type="region of interest" description="Disordered" evidence="1">
    <location>
        <begin position="84"/>
        <end position="108"/>
    </location>
</feature>
<dbReference type="EMBL" id="MU825407">
    <property type="protein sequence ID" value="KAJ7391295.1"/>
    <property type="molecule type" value="Genomic_DNA"/>
</dbReference>
<evidence type="ECO:0000313" key="4">
    <source>
        <dbReference type="Proteomes" id="UP001163046"/>
    </source>
</evidence>
<evidence type="ECO:0000256" key="2">
    <source>
        <dbReference type="SAM" id="Phobius"/>
    </source>
</evidence>
<dbReference type="AlphaFoldDB" id="A0A9X0A1C8"/>
<evidence type="ECO:0000313" key="3">
    <source>
        <dbReference type="EMBL" id="KAJ7391295.1"/>
    </source>
</evidence>
<feature type="compositionally biased region" description="Polar residues" evidence="1">
    <location>
        <begin position="146"/>
        <end position="166"/>
    </location>
</feature>